<keyword evidence="5" id="KW-0456">Lyase</keyword>
<dbReference type="InterPro" id="IPR017953">
    <property type="entry name" value="Carbohydrate_kinase_pred_CS"/>
</dbReference>
<dbReference type="SUPFAM" id="SSF53613">
    <property type="entry name" value="Ribokinase-like"/>
    <property type="match status" value="1"/>
</dbReference>
<protein>
    <submittedName>
        <fullName evidence="8">Predicted protein</fullName>
    </submittedName>
</protein>
<gene>
    <name evidence="8" type="ORF">PHYPADRAFT_103643</name>
</gene>
<evidence type="ECO:0000256" key="3">
    <source>
        <dbReference type="ARBA" id="ARBA00022857"/>
    </source>
</evidence>
<dbReference type="HAMAP" id="MF_01965">
    <property type="entry name" value="NADHX_dehydratase"/>
    <property type="match status" value="1"/>
</dbReference>
<keyword evidence="4" id="KW-0520">NAD</keyword>
<dbReference type="GO" id="GO:0005524">
    <property type="term" value="F:ATP binding"/>
    <property type="evidence" value="ECO:0007669"/>
    <property type="project" value="UniProtKB-KW"/>
</dbReference>
<feature type="non-terminal residue" evidence="8">
    <location>
        <position position="564"/>
    </location>
</feature>
<accession>A9U707</accession>
<dbReference type="InterPro" id="IPR000631">
    <property type="entry name" value="CARKD"/>
</dbReference>
<dbReference type="PROSITE" id="PS51383">
    <property type="entry name" value="YJEF_C_3"/>
    <property type="match status" value="1"/>
</dbReference>
<feature type="region of interest" description="Disordered" evidence="6">
    <location>
        <begin position="1"/>
        <end position="21"/>
    </location>
</feature>
<feature type="non-terminal residue" evidence="8">
    <location>
        <position position="1"/>
    </location>
</feature>
<dbReference type="PROSITE" id="PS01050">
    <property type="entry name" value="YJEF_C_2"/>
    <property type="match status" value="1"/>
</dbReference>
<keyword evidence="1" id="KW-0547">Nucleotide-binding</keyword>
<dbReference type="PANTHER" id="PTHR12592">
    <property type="entry name" value="ATP-DEPENDENT (S)-NAD(P)H-HYDRATE DEHYDRATASE FAMILY MEMBER"/>
    <property type="match status" value="1"/>
</dbReference>
<dbReference type="Pfam" id="PF01256">
    <property type="entry name" value="Carb_kinase"/>
    <property type="match status" value="1"/>
</dbReference>
<dbReference type="PANTHER" id="PTHR12592:SF0">
    <property type="entry name" value="ATP-DEPENDENT (S)-NAD(P)H-HYDRATE DEHYDRATASE"/>
    <property type="match status" value="1"/>
</dbReference>
<feature type="domain" description="YjeF C-terminal" evidence="7">
    <location>
        <begin position="381"/>
        <end position="553"/>
    </location>
</feature>
<keyword evidence="2" id="KW-0067">ATP-binding</keyword>
<dbReference type="Gene3D" id="3.40.1190.20">
    <property type="match status" value="1"/>
</dbReference>
<evidence type="ECO:0000313" key="8">
    <source>
        <dbReference type="EMBL" id="EDQ48546.1"/>
    </source>
</evidence>
<evidence type="ECO:0000256" key="5">
    <source>
        <dbReference type="ARBA" id="ARBA00023239"/>
    </source>
</evidence>
<evidence type="ECO:0000256" key="6">
    <source>
        <dbReference type="SAM" id="MobiDB-lite"/>
    </source>
</evidence>
<keyword evidence="3" id="KW-0521">NADP</keyword>
<dbReference type="CDD" id="cd01171">
    <property type="entry name" value="YXKO-related"/>
    <property type="match status" value="1"/>
</dbReference>
<dbReference type="InterPro" id="IPR029056">
    <property type="entry name" value="Ribokinase-like"/>
</dbReference>
<dbReference type="GO" id="GO:0016836">
    <property type="term" value="F:hydro-lyase activity"/>
    <property type="evidence" value="ECO:0007669"/>
    <property type="project" value="InterPro"/>
</dbReference>
<dbReference type="AlphaFoldDB" id="A9U707"/>
<evidence type="ECO:0000259" key="7">
    <source>
        <dbReference type="PROSITE" id="PS51383"/>
    </source>
</evidence>
<evidence type="ECO:0000256" key="2">
    <source>
        <dbReference type="ARBA" id="ARBA00022840"/>
    </source>
</evidence>
<evidence type="ECO:0000256" key="4">
    <source>
        <dbReference type="ARBA" id="ARBA00023027"/>
    </source>
</evidence>
<dbReference type="NCBIfam" id="TIGR00196">
    <property type="entry name" value="yjeF_cterm"/>
    <property type="match status" value="1"/>
</dbReference>
<dbReference type="EMBL" id="DS546290">
    <property type="protein sequence ID" value="EDQ48546.1"/>
    <property type="molecule type" value="Genomic_DNA"/>
</dbReference>
<name>A9U707_PHYPA</name>
<sequence>ASRGVSLRESTQGLPRRPRPGLCQDVLSGGHIPVEKRPTLGTGVRPHPERLLLPMAAHRAVLAGVLGVYLDDSPTSFFRFVGEDCEKLGPARVVYAFGNVGAGESKDVQVFVNNGSIGIDQPPGHLVVEVPALVGDLAVELGYLEPGLLPAAASLLLPGKLPLGLGQLLLGFLEVAGASTISPSEVYADGLLAWRQRLGVHLGDEDDVPMLAFPLNRRRLDLPLQRAVELDLDGANPVEEHPPSPLLGLDPGFVGLGEGKGVVAPLPLEAGVACLTLLGLEPLEEALEGFVHPMNNILEHLGVDPFLLGQSLSYLGQVPLLLVEADTFPGLLVSIPTLLQGGVVQLTAKLKGALQVFHLGLGGVKAAPSLPPMRVEALAVGMGSGPWGREWAFRALEARLPTVLDADALHLEVAEAYRQAGIPAVLTPHAGEAGRLLGVPPEEVAKDPLEAARALAEKTGLTVVLKGNPTVVAQGTRLSLNPTGNPALATGGTGDVLSGAIATLLAAGLAPFDAARLGVFLHGLAGDLLAEEKGVGLLAREVAEALPRARRLLEGGQAPWPFSR</sequence>
<organism>
    <name type="scientific">Physcomitrium patens</name>
    <name type="common">Spreading-leaved earth moss</name>
    <name type="synonym">Physcomitrella patens</name>
    <dbReference type="NCBI Taxonomy" id="3218"/>
    <lineage>
        <taxon>Eukaryota</taxon>
        <taxon>Viridiplantae</taxon>
        <taxon>Streptophyta</taxon>
        <taxon>Embryophyta</taxon>
        <taxon>Bryophyta</taxon>
        <taxon>Bryophytina</taxon>
        <taxon>Bryopsida</taxon>
        <taxon>Funariidae</taxon>
        <taxon>Funariales</taxon>
        <taxon>Funariaceae</taxon>
        <taxon>Physcomitrium</taxon>
    </lineage>
</organism>
<proteinExistence type="inferred from homology"/>
<reference evidence="8" key="1">
    <citation type="journal article" date="2008" name="Science">
        <title>The Physcomitrella genome reveals evolutionary insights into the conquest of land by plants.</title>
        <authorList>
            <person name="Rensing S."/>
            <person name="Lang D."/>
            <person name="Zimmer A."/>
            <person name="Terry A."/>
            <person name="Salamov A."/>
            <person name="Shapiro H."/>
            <person name="Nishiyama T."/>
            <person name="Perroud P.-F."/>
            <person name="Lindquist E."/>
            <person name="Kamisugi Y."/>
            <person name="Tanahashi T."/>
            <person name="Sakakibara K."/>
            <person name="Fujita T."/>
            <person name="Oishi K."/>
            <person name="Shin-I T."/>
            <person name="Kuroki Y."/>
            <person name="Toyoda A."/>
            <person name="Suzuki Y."/>
            <person name="Hashimoto A."/>
            <person name="Yamaguchi K."/>
            <person name="Sugano A."/>
            <person name="Kohara Y."/>
            <person name="Fujiyama A."/>
            <person name="Anterola A."/>
            <person name="Aoki S."/>
            <person name="Ashton N."/>
            <person name="Barbazuk W.B."/>
            <person name="Barker E."/>
            <person name="Bennetzen J."/>
            <person name="Bezanilla M."/>
            <person name="Blankenship R."/>
            <person name="Cho S.H."/>
            <person name="Dutcher S."/>
            <person name="Estelle M."/>
            <person name="Fawcett J.A."/>
            <person name="Gundlach H."/>
            <person name="Hanada K."/>
            <person name="Heyl A."/>
            <person name="Hicks K.A."/>
            <person name="Hugh J."/>
            <person name="Lohr M."/>
            <person name="Mayer K."/>
            <person name="Melkozernov A."/>
            <person name="Murata T."/>
            <person name="Nelson D."/>
            <person name="Pils B."/>
            <person name="Prigge M."/>
            <person name="Reiss B."/>
            <person name="Renner T."/>
            <person name="Rombauts S."/>
            <person name="Rushton P."/>
            <person name="Sanderfoot A."/>
            <person name="Schween G."/>
            <person name="Shiu S.-H."/>
            <person name="Stueber K."/>
            <person name="Theodoulou F.L."/>
            <person name="Tu H."/>
            <person name="Van de Peer Y."/>
            <person name="Verrier P.J."/>
            <person name="Waters E."/>
            <person name="Wood A."/>
            <person name="Yang L."/>
            <person name="Cove D."/>
            <person name="Cuming A."/>
            <person name="Hasebe M."/>
            <person name="Lucas S."/>
            <person name="Mishler D.B."/>
            <person name="Reski R."/>
            <person name="Grigoriev I."/>
            <person name="Quatrano R.S."/>
            <person name="Boore J.L."/>
        </authorList>
    </citation>
    <scope>NUCLEOTIDE SEQUENCE [LARGE SCALE GENOMIC DNA]</scope>
</reference>
<evidence type="ECO:0000256" key="1">
    <source>
        <dbReference type="ARBA" id="ARBA00022741"/>
    </source>
</evidence>